<keyword evidence="2" id="KW-1003">Cell membrane</keyword>
<evidence type="ECO:0000256" key="2">
    <source>
        <dbReference type="ARBA" id="ARBA00022475"/>
    </source>
</evidence>
<gene>
    <name evidence="8" type="ORF">EDC26_11366</name>
</gene>
<dbReference type="AlphaFoldDB" id="A0A4V2UXM7"/>
<protein>
    <submittedName>
        <fullName evidence="8">Putative small secreted protein</fullName>
    </submittedName>
</protein>
<feature type="chain" id="PRO_5020323913" evidence="7">
    <location>
        <begin position="24"/>
        <end position="43"/>
    </location>
</feature>
<comment type="caution">
    <text evidence="8">The sequence shown here is derived from an EMBL/GenBank/DDBJ whole genome shotgun (WGS) entry which is preliminary data.</text>
</comment>
<evidence type="ECO:0000256" key="7">
    <source>
        <dbReference type="SAM" id="SignalP"/>
    </source>
</evidence>
<keyword evidence="5" id="KW-0564">Palmitate</keyword>
<keyword evidence="3 7" id="KW-0732">Signal</keyword>
<evidence type="ECO:0000256" key="5">
    <source>
        <dbReference type="ARBA" id="ARBA00023139"/>
    </source>
</evidence>
<dbReference type="EMBL" id="SMAJ01000013">
    <property type="protein sequence ID" value="TCT04088.1"/>
    <property type="molecule type" value="Genomic_DNA"/>
</dbReference>
<keyword evidence="9" id="KW-1185">Reference proteome</keyword>
<keyword evidence="4" id="KW-0472">Membrane</keyword>
<name>A0A4V2UXM7_9BURK</name>
<keyword evidence="6" id="KW-0449">Lipoprotein</keyword>
<reference evidence="8 9" key="1">
    <citation type="submission" date="2019-03" db="EMBL/GenBank/DDBJ databases">
        <title>Genomic Encyclopedia of Type Strains, Phase IV (KMG-IV): sequencing the most valuable type-strain genomes for metagenomic binning, comparative biology and taxonomic classification.</title>
        <authorList>
            <person name="Goeker M."/>
        </authorList>
    </citation>
    <scope>NUCLEOTIDE SEQUENCE [LARGE SCALE GENOMIC DNA]</scope>
    <source>
        <strain evidence="8 9">DSM 24591</strain>
    </source>
</reference>
<dbReference type="Pfam" id="PF08085">
    <property type="entry name" value="Entericidin"/>
    <property type="match status" value="1"/>
</dbReference>
<organism evidence="8 9">
    <name type="scientific">Paralcaligenes ureilyticus</name>
    <dbReference type="NCBI Taxonomy" id="627131"/>
    <lineage>
        <taxon>Bacteria</taxon>
        <taxon>Pseudomonadati</taxon>
        <taxon>Pseudomonadota</taxon>
        <taxon>Betaproteobacteria</taxon>
        <taxon>Burkholderiales</taxon>
        <taxon>Alcaligenaceae</taxon>
        <taxon>Paralcaligenes</taxon>
    </lineage>
</organism>
<evidence type="ECO:0000313" key="9">
    <source>
        <dbReference type="Proteomes" id="UP000295525"/>
    </source>
</evidence>
<proteinExistence type="inferred from homology"/>
<evidence type="ECO:0000256" key="1">
    <source>
        <dbReference type="ARBA" id="ARBA00010296"/>
    </source>
</evidence>
<evidence type="ECO:0000313" key="8">
    <source>
        <dbReference type="EMBL" id="TCT04088.1"/>
    </source>
</evidence>
<dbReference type="GO" id="GO:0016020">
    <property type="term" value="C:membrane"/>
    <property type="evidence" value="ECO:0007669"/>
    <property type="project" value="InterPro"/>
</dbReference>
<dbReference type="GO" id="GO:0009636">
    <property type="term" value="P:response to toxic substance"/>
    <property type="evidence" value="ECO:0007669"/>
    <property type="project" value="InterPro"/>
</dbReference>
<dbReference type="Proteomes" id="UP000295525">
    <property type="component" value="Unassembled WGS sequence"/>
</dbReference>
<dbReference type="PROSITE" id="PS51257">
    <property type="entry name" value="PROKAR_LIPOPROTEIN"/>
    <property type="match status" value="1"/>
</dbReference>
<accession>A0A4V2UXM7</accession>
<comment type="similarity">
    <text evidence="1">Belongs to the EcnA/EcnB lipoprotein family.</text>
</comment>
<evidence type="ECO:0000256" key="6">
    <source>
        <dbReference type="ARBA" id="ARBA00023288"/>
    </source>
</evidence>
<dbReference type="InterPro" id="IPR012556">
    <property type="entry name" value="Entericidin"/>
</dbReference>
<evidence type="ECO:0000256" key="3">
    <source>
        <dbReference type="ARBA" id="ARBA00022729"/>
    </source>
</evidence>
<sequence length="43" mass="4364">MRFKALISLLILACIGLSGCVNTVEGAGQDISNAGNAISKSVK</sequence>
<feature type="signal peptide" evidence="7">
    <location>
        <begin position="1"/>
        <end position="23"/>
    </location>
</feature>
<evidence type="ECO:0000256" key="4">
    <source>
        <dbReference type="ARBA" id="ARBA00023136"/>
    </source>
</evidence>